<dbReference type="Proteomes" id="UP000886611">
    <property type="component" value="Unassembled WGS sequence"/>
</dbReference>
<dbReference type="SUPFAM" id="SSF52047">
    <property type="entry name" value="RNI-like"/>
    <property type="match status" value="1"/>
</dbReference>
<reference evidence="3 4" key="1">
    <citation type="journal article" date="2021" name="Cell">
        <title>Tracing the genetic footprints of vertebrate landing in non-teleost ray-finned fishes.</title>
        <authorList>
            <person name="Bi X."/>
            <person name="Wang K."/>
            <person name="Yang L."/>
            <person name="Pan H."/>
            <person name="Jiang H."/>
            <person name="Wei Q."/>
            <person name="Fang M."/>
            <person name="Yu H."/>
            <person name="Zhu C."/>
            <person name="Cai Y."/>
            <person name="He Y."/>
            <person name="Gan X."/>
            <person name="Zeng H."/>
            <person name="Yu D."/>
            <person name="Zhu Y."/>
            <person name="Jiang H."/>
            <person name="Qiu Q."/>
            <person name="Yang H."/>
            <person name="Zhang Y.E."/>
            <person name="Wang W."/>
            <person name="Zhu M."/>
            <person name="He S."/>
            <person name="Zhang G."/>
        </authorList>
    </citation>
    <scope>NUCLEOTIDE SEQUENCE [LARGE SCALE GENOMIC DNA]</scope>
    <source>
        <strain evidence="3">Bchr_013</strain>
    </source>
</reference>
<proteinExistence type="predicted"/>
<dbReference type="AlphaFoldDB" id="A0A8X7XIB2"/>
<feature type="compositionally biased region" description="Basic and acidic residues" evidence="2">
    <location>
        <begin position="191"/>
        <end position="215"/>
    </location>
</feature>
<comment type="caution">
    <text evidence="3">The sequence shown here is derived from an EMBL/GenBank/DDBJ whole genome shotgun (WGS) entry which is preliminary data.</text>
</comment>
<dbReference type="PANTHER" id="PTHR24111:SF5">
    <property type="entry name" value="LEUCINE-RICH REPEAT-CONTAINING PROTEIN 74B-LIKE"/>
    <property type="match status" value="1"/>
</dbReference>
<feature type="compositionally biased region" description="Basic and acidic residues" evidence="2">
    <location>
        <begin position="225"/>
        <end position="242"/>
    </location>
</feature>
<dbReference type="Gene3D" id="3.80.10.10">
    <property type="entry name" value="Ribonuclease Inhibitor"/>
    <property type="match status" value="2"/>
</dbReference>
<feature type="region of interest" description="Disordered" evidence="2">
    <location>
        <begin position="185"/>
        <end position="257"/>
    </location>
</feature>
<name>A0A8X7XIB2_POLSE</name>
<sequence length="553" mass="61808">MDQHAESTTNVDFKGEKDTSSVIKSFDDHCAQKVIKMSQNDRISNPDILPDKQNSLNEDEFHLLTSEQSNILKQDSSHCAIKVEDTGEDWHLYQRLASKLAGVRNGAAKPTNSVYLALSQHLSGSFCQECYDAQHHKAVPPNARNNCRPFPLTEKGKSSLAELSDSYRNRSTYLREAVMEKCSSLCPTSNENKEVTRDNNDRPLPEDDKVQHKNDLLQPVQSEPKYSKEPREEHTAVNRPEDPAPLPRTTDNEKEYQSDRHYYKKMNLEMVTVENTCASAVLRSEVEDEDSHDNDEVIKLLVNREPQEMHSDILQKQISDMIAVLEACDLVEQLVLRNTGLSDELLEALATALMKSPSEVEMINLNLNNIGPRGASTLIELLRVKSQVKSLLADTGHGNDGDPQRQVNFTLTELDVGGNQISNRGIHSLAKFLEQCPPLGYLGLAQSPAVDRAGWARLFETLKTHDKLCHVILDENAFGNEGAVMFSEVLKANRSLCKVDLDSNNIGEEGADAILQALLSRRAWPMEHLSLEGNAISDKLLNEIKQQLKPSPA</sequence>
<keyword evidence="1" id="KW-0677">Repeat</keyword>
<evidence type="ECO:0000313" key="3">
    <source>
        <dbReference type="EMBL" id="KAG2469620.1"/>
    </source>
</evidence>
<feature type="non-terminal residue" evidence="3">
    <location>
        <position position="553"/>
    </location>
</feature>
<keyword evidence="4" id="KW-1185">Reference proteome</keyword>
<dbReference type="InterPro" id="IPR001611">
    <property type="entry name" value="Leu-rich_rpt"/>
</dbReference>
<dbReference type="InterPro" id="IPR032675">
    <property type="entry name" value="LRR_dom_sf"/>
</dbReference>
<accession>A0A8X7XIB2</accession>
<protein>
    <submittedName>
        <fullName evidence="3">NLRC3 protein</fullName>
    </submittedName>
</protein>
<dbReference type="PANTHER" id="PTHR24111">
    <property type="entry name" value="LEUCINE-RICH REPEAT-CONTAINING PROTEIN 34"/>
    <property type="match status" value="1"/>
</dbReference>
<dbReference type="SMART" id="SM00368">
    <property type="entry name" value="LRR_RI"/>
    <property type="match status" value="4"/>
</dbReference>
<evidence type="ECO:0000313" key="4">
    <source>
        <dbReference type="Proteomes" id="UP000886611"/>
    </source>
</evidence>
<dbReference type="EMBL" id="JAATIS010000147">
    <property type="protein sequence ID" value="KAG2469620.1"/>
    <property type="molecule type" value="Genomic_DNA"/>
</dbReference>
<feature type="region of interest" description="Disordered" evidence="2">
    <location>
        <begin position="140"/>
        <end position="163"/>
    </location>
</feature>
<dbReference type="Pfam" id="PF13516">
    <property type="entry name" value="LRR_6"/>
    <property type="match status" value="2"/>
</dbReference>
<feature type="non-terminal residue" evidence="3">
    <location>
        <position position="1"/>
    </location>
</feature>
<evidence type="ECO:0000256" key="2">
    <source>
        <dbReference type="SAM" id="MobiDB-lite"/>
    </source>
</evidence>
<evidence type="ECO:0000256" key="1">
    <source>
        <dbReference type="ARBA" id="ARBA00022737"/>
    </source>
</evidence>
<dbReference type="InterPro" id="IPR052201">
    <property type="entry name" value="LRR-containing_regulator"/>
</dbReference>
<gene>
    <name evidence="3" type="primary">Nlrc3_1</name>
    <name evidence="3" type="ORF">GTO96_0022440</name>
</gene>
<organism evidence="3 4">
    <name type="scientific">Polypterus senegalus</name>
    <name type="common">Senegal bichir</name>
    <dbReference type="NCBI Taxonomy" id="55291"/>
    <lineage>
        <taxon>Eukaryota</taxon>
        <taxon>Metazoa</taxon>
        <taxon>Chordata</taxon>
        <taxon>Craniata</taxon>
        <taxon>Vertebrata</taxon>
        <taxon>Euteleostomi</taxon>
        <taxon>Actinopterygii</taxon>
        <taxon>Polypteriformes</taxon>
        <taxon>Polypteridae</taxon>
        <taxon>Polypterus</taxon>
    </lineage>
</organism>